<reference evidence="1 2" key="1">
    <citation type="submission" date="2016-10" db="EMBL/GenBank/DDBJ databases">
        <authorList>
            <person name="de Groot N.N."/>
        </authorList>
    </citation>
    <scope>NUCLEOTIDE SEQUENCE [LARGE SCALE GENOMIC DNA]</scope>
    <source>
        <strain evidence="1 2">CGMCC 4.5506</strain>
    </source>
</reference>
<protein>
    <submittedName>
        <fullName evidence="1">Uncharacterized protein</fullName>
    </submittedName>
</protein>
<sequence>MAAGVETIPLFPLFGEPVEHDPLPEQPPAVVVSKIGSNGVRPGGPPLLTEPLVVDPVRHTREIERFYAKVIRGPGEHCWIWARGAISDDGYGTFSITRDHVERTVKAHRFAVAYQLGIPVRYGQVVEHVVC</sequence>
<dbReference type="KEGG" id="pmad:BAY61_32330"/>
<accession>A0A222W1G2</accession>
<name>A0A222W1G2_9PSEU</name>
<dbReference type="AlphaFoldDB" id="A0A222W1G2"/>
<gene>
    <name evidence="1" type="ORF">SAMN05421630_11588</name>
</gene>
<dbReference type="EMBL" id="FMZE01000015">
    <property type="protein sequence ID" value="SDD96867.1"/>
    <property type="molecule type" value="Genomic_DNA"/>
</dbReference>
<dbReference type="STRING" id="530584.SAMN05421630_11588"/>
<organism evidence="1 2">
    <name type="scientific">Prauserella marina</name>
    <dbReference type="NCBI Taxonomy" id="530584"/>
    <lineage>
        <taxon>Bacteria</taxon>
        <taxon>Bacillati</taxon>
        <taxon>Actinomycetota</taxon>
        <taxon>Actinomycetes</taxon>
        <taxon>Pseudonocardiales</taxon>
        <taxon>Pseudonocardiaceae</taxon>
        <taxon>Prauserella</taxon>
    </lineage>
</organism>
<evidence type="ECO:0000313" key="2">
    <source>
        <dbReference type="Proteomes" id="UP000199494"/>
    </source>
</evidence>
<keyword evidence="2" id="KW-1185">Reference proteome</keyword>
<evidence type="ECO:0000313" key="1">
    <source>
        <dbReference type="EMBL" id="SDD96867.1"/>
    </source>
</evidence>
<dbReference type="Proteomes" id="UP000199494">
    <property type="component" value="Unassembled WGS sequence"/>
</dbReference>
<dbReference type="OrthoDB" id="3732358at2"/>
<dbReference type="RefSeq" id="WP_091810662.1">
    <property type="nucleotide sequence ID" value="NZ_CP016354.1"/>
</dbReference>
<proteinExistence type="predicted"/>